<dbReference type="PANTHER" id="PTHR23305">
    <property type="entry name" value="OBG GTPASE FAMILY"/>
    <property type="match status" value="1"/>
</dbReference>
<dbReference type="InterPro" id="IPR023192">
    <property type="entry name" value="TGS-like_dom_sf"/>
</dbReference>
<evidence type="ECO:0000259" key="1">
    <source>
        <dbReference type="Pfam" id="PF01926"/>
    </source>
</evidence>
<dbReference type="GO" id="GO:0005737">
    <property type="term" value="C:cytoplasm"/>
    <property type="evidence" value="ECO:0007669"/>
    <property type="project" value="TreeGrafter"/>
</dbReference>
<accession>A0A382GJX0</accession>
<dbReference type="PRINTS" id="PR00326">
    <property type="entry name" value="GTP1OBG"/>
</dbReference>
<dbReference type="Gene3D" id="1.10.150.300">
    <property type="entry name" value="TGS-like domain"/>
    <property type="match status" value="1"/>
</dbReference>
<dbReference type="SUPFAM" id="SSF52540">
    <property type="entry name" value="P-loop containing nucleoside triphosphate hydrolases"/>
    <property type="match status" value="1"/>
</dbReference>
<evidence type="ECO:0000313" key="3">
    <source>
        <dbReference type="EMBL" id="SVB74927.1"/>
    </source>
</evidence>
<feature type="domain" description="YchF C-terminal" evidence="2">
    <location>
        <begin position="277"/>
        <end position="319"/>
    </location>
</feature>
<dbReference type="Pfam" id="PF01926">
    <property type="entry name" value="MMR_HSR1"/>
    <property type="match status" value="1"/>
</dbReference>
<evidence type="ECO:0000259" key="2">
    <source>
        <dbReference type="Pfam" id="PF06071"/>
    </source>
</evidence>
<dbReference type="AlphaFoldDB" id="A0A382GJX0"/>
<dbReference type="InterPro" id="IPR027417">
    <property type="entry name" value="P-loop_NTPase"/>
</dbReference>
<dbReference type="Gene3D" id="3.40.50.300">
    <property type="entry name" value="P-loop containing nucleotide triphosphate hydrolases"/>
    <property type="match status" value="1"/>
</dbReference>
<dbReference type="Pfam" id="PF06071">
    <property type="entry name" value="YchF-GTPase_C"/>
    <property type="match status" value="1"/>
</dbReference>
<dbReference type="InterPro" id="IPR006073">
    <property type="entry name" value="GTP-bd"/>
</dbReference>
<dbReference type="Gene3D" id="3.10.20.30">
    <property type="match status" value="1"/>
</dbReference>
<feature type="non-terminal residue" evidence="3">
    <location>
        <position position="319"/>
    </location>
</feature>
<feature type="domain" description="G" evidence="1">
    <location>
        <begin position="2"/>
        <end position="105"/>
    </location>
</feature>
<dbReference type="EMBL" id="UINC01055720">
    <property type="protein sequence ID" value="SVB74927.1"/>
    <property type="molecule type" value="Genomic_DNA"/>
</dbReference>
<evidence type="ECO:0008006" key="4">
    <source>
        <dbReference type="Google" id="ProtNLM"/>
    </source>
</evidence>
<dbReference type="PANTHER" id="PTHR23305:SF18">
    <property type="entry name" value="OBG-TYPE G DOMAIN-CONTAINING PROTEIN"/>
    <property type="match status" value="1"/>
</dbReference>
<protein>
    <recommendedName>
        <fullName evidence="4">OBG-type G domain-containing protein</fullName>
    </recommendedName>
</protein>
<gene>
    <name evidence="3" type="ORF">METZ01_LOCUS227781</name>
</gene>
<dbReference type="InterPro" id="IPR012675">
    <property type="entry name" value="Beta-grasp_dom_sf"/>
</dbReference>
<reference evidence="3" key="1">
    <citation type="submission" date="2018-05" db="EMBL/GenBank/DDBJ databases">
        <authorList>
            <person name="Lanie J.A."/>
            <person name="Ng W.-L."/>
            <person name="Kazmierczak K.M."/>
            <person name="Andrzejewski T.M."/>
            <person name="Davidsen T.M."/>
            <person name="Wayne K.J."/>
            <person name="Tettelin H."/>
            <person name="Glass J.I."/>
            <person name="Rusch D."/>
            <person name="Podicherti R."/>
            <person name="Tsui H.-C.T."/>
            <person name="Winkler M.E."/>
        </authorList>
    </citation>
    <scope>NUCLEOTIDE SEQUENCE</scope>
</reference>
<dbReference type="GO" id="GO:0016887">
    <property type="term" value="F:ATP hydrolysis activity"/>
    <property type="evidence" value="ECO:0007669"/>
    <property type="project" value="TreeGrafter"/>
</dbReference>
<proteinExistence type="predicted"/>
<dbReference type="GO" id="GO:0005525">
    <property type="term" value="F:GTP binding"/>
    <property type="evidence" value="ECO:0007669"/>
    <property type="project" value="InterPro"/>
</dbReference>
<organism evidence="3">
    <name type="scientific">marine metagenome</name>
    <dbReference type="NCBI Taxonomy" id="408172"/>
    <lineage>
        <taxon>unclassified sequences</taxon>
        <taxon>metagenomes</taxon>
        <taxon>ecological metagenomes</taxon>
    </lineage>
</organism>
<dbReference type="InterPro" id="IPR013029">
    <property type="entry name" value="YchF_C"/>
</dbReference>
<sequence>MKIGIIGLPSSGKTTIFNALTRGKAETGGFGAPRSANVGVAHVPDDRVDILADIFKSKKKIYAEVTYVDIPGSSSGDMFTGEAITHLQQVDAILHVARAFEDASVPHTEGAIDYKRDIEKAAFDILFADIALIENRIERIGANLKALKASERDEAVKNIESLKQIQVDLENGIAFRDRTLNPSQKRAISDTFTLSSLPLLFAVNIGESDIVSTDSMEQELDELLSGKYTGAAVICGSLEAELVDMPLEEEIEMRSGLNAGESGLWRMIKLSYRVLGLSSFLTVGEDETRAWTIINGTLAPKAAGVIHSDIERGFIRAET</sequence>
<name>A0A382GJX0_9ZZZZ</name>